<keyword evidence="4" id="KW-1185">Reference proteome</keyword>
<dbReference type="Gene3D" id="3.40.50.300">
    <property type="entry name" value="P-loop containing nucleotide triphosphate hydrolases"/>
    <property type="match status" value="1"/>
</dbReference>
<comment type="caution">
    <text evidence="3">The sequence shown here is derived from an EMBL/GenBank/DDBJ whole genome shotgun (WGS) entry which is preliminary data.</text>
</comment>
<dbReference type="SUPFAM" id="SSF50630">
    <property type="entry name" value="Acid proteases"/>
    <property type="match status" value="1"/>
</dbReference>
<dbReference type="SUPFAM" id="SSF52540">
    <property type="entry name" value="P-loop containing nucleoside triphosphate hydrolases"/>
    <property type="match status" value="1"/>
</dbReference>
<gene>
    <name evidence="3" type="ORF">B0T14DRAFT_590451</name>
</gene>
<evidence type="ECO:0000313" key="4">
    <source>
        <dbReference type="Proteomes" id="UP001175000"/>
    </source>
</evidence>
<evidence type="ECO:0000256" key="1">
    <source>
        <dbReference type="SAM" id="MobiDB-lite"/>
    </source>
</evidence>
<dbReference type="InterPro" id="IPR006073">
    <property type="entry name" value="GTP-bd"/>
</dbReference>
<dbReference type="Gene3D" id="2.40.70.10">
    <property type="entry name" value="Acid Proteases"/>
    <property type="match status" value="1"/>
</dbReference>
<name>A0AA40BXW6_9PEZI</name>
<dbReference type="InterPro" id="IPR027417">
    <property type="entry name" value="P-loop_NTPase"/>
</dbReference>
<proteinExistence type="predicted"/>
<dbReference type="Proteomes" id="UP001175000">
    <property type="component" value="Unassembled WGS sequence"/>
</dbReference>
<dbReference type="AlphaFoldDB" id="A0AA40BXW6"/>
<feature type="region of interest" description="Disordered" evidence="1">
    <location>
        <begin position="270"/>
        <end position="289"/>
    </location>
</feature>
<sequence length="697" mass="76303">MPLAPPPSPRRNDAGDESSSSSASDSGDVVIAVLGMTGAGKSTLIQQLSGQKIKVGDATQKVQPYTVIHQGRKLTLIDTPGLDDDSNALSDIFAFVAENYGKDFELSGVIYLHPINVPRVSSSVIHGIRAIPRLLLAPITVPRPPKLNLNVVIASTRWASVSQEVGEQRESYLRNDVWKPLIDNHAAVTTYTGEARSAWNVLESLAPFKAGNKIQPLRKSESERLAEARESRETQEREKREIRERERKRNERSGVKLQEWLREWGGYDVKPGRRQEQQQQRPRYDPPKHIRSNLARLADDLFPPSTSTAASGGGFPVQGKGKERRRGSTGREPVHGVPPELFEKPDRGFDCLTTLVDRVSGLAKKVEGQGELARNLRQQSVQTQKVNDVLFKDKQLLQMSTPVFDQLSPIGQKILAAAAESSMDALLGTLSQAASGSGSGNTGSGPIPLEKTLGTALATVQTANEAVKGHLRQYLLESNAFNHPDVLEHVSQLKGGPAVDLGLVADAKMRARNVEKRPDLFQADGSGGVVPKGQPCSTCGAEDDDEVMEVRSGQVDESANDDFLKFPGRLNSIPIRALIDTGGGCNLINAKWVETQKIKPDPSRSESLVMADGSSSKSCDVVKVKWSFDDRKILWDDVEFIVVEGHDFDALIGLPFLKHTEIIHNKAGKLVFPEFKGVHTKRKGIPLFHFNKLKPSK</sequence>
<feature type="domain" description="G" evidence="2">
    <location>
        <begin position="31"/>
        <end position="86"/>
    </location>
</feature>
<dbReference type="CDD" id="cd00303">
    <property type="entry name" value="retropepsin_like"/>
    <property type="match status" value="1"/>
</dbReference>
<feature type="region of interest" description="Disordered" evidence="1">
    <location>
        <begin position="300"/>
        <end position="342"/>
    </location>
</feature>
<protein>
    <recommendedName>
        <fullName evidence="2">G domain-containing protein</fullName>
    </recommendedName>
</protein>
<dbReference type="InterPro" id="IPR021109">
    <property type="entry name" value="Peptidase_aspartic_dom_sf"/>
</dbReference>
<feature type="region of interest" description="Disordered" evidence="1">
    <location>
        <begin position="1"/>
        <end position="25"/>
    </location>
</feature>
<dbReference type="GO" id="GO:0005525">
    <property type="term" value="F:GTP binding"/>
    <property type="evidence" value="ECO:0007669"/>
    <property type="project" value="InterPro"/>
</dbReference>
<evidence type="ECO:0000259" key="2">
    <source>
        <dbReference type="Pfam" id="PF01926"/>
    </source>
</evidence>
<dbReference type="Pfam" id="PF01926">
    <property type="entry name" value="MMR_HSR1"/>
    <property type="match status" value="1"/>
</dbReference>
<dbReference type="EMBL" id="JAULSU010000005">
    <property type="protein sequence ID" value="KAK0617648.1"/>
    <property type="molecule type" value="Genomic_DNA"/>
</dbReference>
<feature type="region of interest" description="Disordered" evidence="1">
    <location>
        <begin position="217"/>
        <end position="252"/>
    </location>
</feature>
<organism evidence="3 4">
    <name type="scientific">Immersiella caudata</name>
    <dbReference type="NCBI Taxonomy" id="314043"/>
    <lineage>
        <taxon>Eukaryota</taxon>
        <taxon>Fungi</taxon>
        <taxon>Dikarya</taxon>
        <taxon>Ascomycota</taxon>
        <taxon>Pezizomycotina</taxon>
        <taxon>Sordariomycetes</taxon>
        <taxon>Sordariomycetidae</taxon>
        <taxon>Sordariales</taxon>
        <taxon>Lasiosphaeriaceae</taxon>
        <taxon>Immersiella</taxon>
    </lineage>
</organism>
<accession>A0AA40BXW6</accession>
<feature type="compositionally biased region" description="Basic and acidic residues" evidence="1">
    <location>
        <begin position="270"/>
        <end position="288"/>
    </location>
</feature>
<evidence type="ECO:0000313" key="3">
    <source>
        <dbReference type="EMBL" id="KAK0617648.1"/>
    </source>
</evidence>
<feature type="compositionally biased region" description="Basic and acidic residues" evidence="1">
    <location>
        <begin position="218"/>
        <end position="252"/>
    </location>
</feature>
<dbReference type="Pfam" id="PF13650">
    <property type="entry name" value="Asp_protease_2"/>
    <property type="match status" value="1"/>
</dbReference>
<reference evidence="3" key="1">
    <citation type="submission" date="2023-06" db="EMBL/GenBank/DDBJ databases">
        <title>Genome-scale phylogeny and comparative genomics of the fungal order Sordariales.</title>
        <authorList>
            <consortium name="Lawrence Berkeley National Laboratory"/>
            <person name="Hensen N."/>
            <person name="Bonometti L."/>
            <person name="Westerberg I."/>
            <person name="Brannstrom I.O."/>
            <person name="Guillou S."/>
            <person name="Cros-Aarteil S."/>
            <person name="Calhoun S."/>
            <person name="Haridas S."/>
            <person name="Kuo A."/>
            <person name="Mondo S."/>
            <person name="Pangilinan J."/>
            <person name="Riley R."/>
            <person name="Labutti K."/>
            <person name="Andreopoulos B."/>
            <person name="Lipzen A."/>
            <person name="Chen C."/>
            <person name="Yanf M."/>
            <person name="Daum C."/>
            <person name="Ng V."/>
            <person name="Clum A."/>
            <person name="Steindorff A."/>
            <person name="Ohm R."/>
            <person name="Martin F."/>
            <person name="Silar P."/>
            <person name="Natvig D."/>
            <person name="Lalanne C."/>
            <person name="Gautier V."/>
            <person name="Ament-Velasquez S.L."/>
            <person name="Kruys A."/>
            <person name="Hutchinson M.I."/>
            <person name="Powell A.J."/>
            <person name="Barry K."/>
            <person name="Miller A.N."/>
            <person name="Grigoriev I.V."/>
            <person name="Debuchy R."/>
            <person name="Gladieux P."/>
            <person name="Thoren M.H."/>
            <person name="Johannesson H."/>
        </authorList>
    </citation>
    <scope>NUCLEOTIDE SEQUENCE</scope>
    <source>
        <strain evidence="3">CBS 606.72</strain>
    </source>
</reference>